<evidence type="ECO:0000313" key="2">
    <source>
        <dbReference type="Proteomes" id="UP000620382"/>
    </source>
</evidence>
<evidence type="ECO:0000313" key="1">
    <source>
        <dbReference type="EMBL" id="MBK3462616.1"/>
    </source>
</evidence>
<evidence type="ECO:0008006" key="3">
    <source>
        <dbReference type="Google" id="ProtNLM"/>
    </source>
</evidence>
<protein>
    <recommendedName>
        <fullName evidence="3">Immunity protein 30 domain-containing protein</fullName>
    </recommendedName>
</protein>
<organism evidence="1 2">
    <name type="scientific">Pseudomonas haemolytica</name>
    <dbReference type="NCBI Taxonomy" id="2600065"/>
    <lineage>
        <taxon>Bacteria</taxon>
        <taxon>Pseudomonadati</taxon>
        <taxon>Pseudomonadota</taxon>
        <taxon>Gammaproteobacteria</taxon>
        <taxon>Pseudomonadales</taxon>
        <taxon>Pseudomonadaceae</taxon>
        <taxon>Pseudomonas</taxon>
    </lineage>
</organism>
<comment type="caution">
    <text evidence="1">The sequence shown here is derived from an EMBL/GenBank/DDBJ whole genome shotgun (WGS) entry which is preliminary data.</text>
</comment>
<name>A0ABS1H045_9PSED</name>
<dbReference type="RefSeq" id="WP_200657653.1">
    <property type="nucleotide sequence ID" value="NZ_JAENSR010000009.1"/>
</dbReference>
<reference evidence="1 2" key="1">
    <citation type="submission" date="2021-01" db="EMBL/GenBank/DDBJ databases">
        <title>Antibiotic resistance and phylogeny of Pseudomonas spp. isolated over three decades from chicken meat in the Norwegian food chain.</title>
        <authorList>
            <person name="Moen B."/>
        </authorList>
    </citation>
    <scope>NUCLEOTIDE SEQUENCE [LARGE SCALE GENOMIC DNA]</scope>
    <source>
        <strain evidence="1 2">MF6766</strain>
    </source>
</reference>
<dbReference type="Proteomes" id="UP000620382">
    <property type="component" value="Unassembled WGS sequence"/>
</dbReference>
<dbReference type="EMBL" id="JAENSR010000009">
    <property type="protein sequence ID" value="MBK3462616.1"/>
    <property type="molecule type" value="Genomic_DNA"/>
</dbReference>
<proteinExistence type="predicted"/>
<accession>A0ABS1H045</accession>
<sequence>MKYSDRALAIKIKVDEAVSSHARYDDLQQFVEPFEELCKEILINELMLDHDIYKALTTIRTTEGEGGEPFEQEYIMPFFEKCINVFAKPSSIIHLGLIESIEKNIRDEAAENKIIAINNIEYKTIEAYRLYGEKENELETTAYSMMMAEQPNEND</sequence>
<gene>
    <name evidence="1" type="ORF">JJD71_26475</name>
</gene>
<keyword evidence="2" id="KW-1185">Reference proteome</keyword>